<name>A0A7S3HFW8_9STRA</name>
<gene>
    <name evidence="1" type="ORF">SELO1098_LOCUS22580</name>
</gene>
<evidence type="ECO:0000313" key="1">
    <source>
        <dbReference type="EMBL" id="CAE0293728.1"/>
    </source>
</evidence>
<proteinExistence type="predicted"/>
<protein>
    <submittedName>
        <fullName evidence="1">Uncharacterized protein</fullName>
    </submittedName>
</protein>
<dbReference type="AlphaFoldDB" id="A0A7S3HFW8"/>
<accession>A0A7S3HFW8</accession>
<sequence length="483" mass="54438">MSVPGLFTSTRSYSKANKYDHMDLEVQAILKGVIQSMDPILRPIIENEVNDPSVLPFIECPNFDTLMSLYKDAVLTGNEEAEMKFTQAWEEFRTVHTKVHTYLSNERNSAEHVLFRAGADCVRAWGSESMTIPVLVKLLEILHHGYGKRDEDIQKTLAKFHNLLKDLPSRGTVETGLKFEDYFNSACTYFADGTTGDEKKALILPIFSSNHATYGVIQPSYAIPSHYRITICNGGSEGEYFSNLELTEGKEAHEINMKGSCVILANLDNTRRFVHLVGRYWEDMSIFDKLHTFIAKACAERSGAFIVLDEKEMNEGECGEFPGQQVALLKQFQGNCAVNNLINALVMCHIGVGGINKYKPGDFHWPELPQAFYYVLSILSTELIRRESDLRAYLTVDDYDRILLSSIKFFSAMNITNDTVHVIKCPMLEQVGNDYADKDVRSFCVGPDGNIVTGTIPEGGWTDEHRFQVVLTDSLFVRQLNTV</sequence>
<dbReference type="EMBL" id="HBIC01044122">
    <property type="protein sequence ID" value="CAE0293728.1"/>
    <property type="molecule type" value="Transcribed_RNA"/>
</dbReference>
<reference evidence="1" key="1">
    <citation type="submission" date="2021-01" db="EMBL/GenBank/DDBJ databases">
        <authorList>
            <person name="Corre E."/>
            <person name="Pelletier E."/>
            <person name="Niang G."/>
            <person name="Scheremetjew M."/>
            <person name="Finn R."/>
            <person name="Kale V."/>
            <person name="Holt S."/>
            <person name="Cochrane G."/>
            <person name="Meng A."/>
            <person name="Brown T."/>
            <person name="Cohen L."/>
        </authorList>
    </citation>
    <scope>NUCLEOTIDE SEQUENCE</scope>
    <source>
        <strain evidence="1">CCAP 955/1</strain>
    </source>
</reference>
<organism evidence="1">
    <name type="scientific">Spumella elongata</name>
    <dbReference type="NCBI Taxonomy" id="89044"/>
    <lineage>
        <taxon>Eukaryota</taxon>
        <taxon>Sar</taxon>
        <taxon>Stramenopiles</taxon>
        <taxon>Ochrophyta</taxon>
        <taxon>Chrysophyceae</taxon>
        <taxon>Chromulinales</taxon>
        <taxon>Chromulinaceae</taxon>
        <taxon>Spumella</taxon>
    </lineage>
</organism>